<feature type="compositionally biased region" description="Polar residues" evidence="2">
    <location>
        <begin position="555"/>
        <end position="570"/>
    </location>
</feature>
<dbReference type="GO" id="GO:0000981">
    <property type="term" value="F:DNA-binding transcription factor activity, RNA polymerase II-specific"/>
    <property type="evidence" value="ECO:0007669"/>
    <property type="project" value="InterPro"/>
</dbReference>
<dbReference type="GO" id="GO:0008270">
    <property type="term" value="F:zinc ion binding"/>
    <property type="evidence" value="ECO:0007669"/>
    <property type="project" value="InterPro"/>
</dbReference>
<dbReference type="InterPro" id="IPR001138">
    <property type="entry name" value="Zn2Cys6_DnaBD"/>
</dbReference>
<feature type="region of interest" description="Disordered" evidence="2">
    <location>
        <begin position="539"/>
        <end position="574"/>
    </location>
</feature>
<dbReference type="EMBL" id="KZ679285">
    <property type="protein sequence ID" value="PTB34979.1"/>
    <property type="molecule type" value="Genomic_DNA"/>
</dbReference>
<reference evidence="4 5" key="1">
    <citation type="submission" date="2016-07" db="EMBL/GenBank/DDBJ databases">
        <title>Multiple horizontal gene transfer events from other fungi enriched the ability of initially mycotrophic Trichoderma (Ascomycota) to feed on dead plant biomass.</title>
        <authorList>
            <consortium name="DOE Joint Genome Institute"/>
            <person name="Aerts A."/>
            <person name="Atanasova L."/>
            <person name="Chenthamara K."/>
            <person name="Zhang J."/>
            <person name="Grujic M."/>
            <person name="Henrissat B."/>
            <person name="Kuo A."/>
            <person name="Salamov A."/>
            <person name="Lipzen A."/>
            <person name="Labutti K."/>
            <person name="Barry K."/>
            <person name="Miao Y."/>
            <person name="Rahimi M.J."/>
            <person name="Shen Q."/>
            <person name="Grigoriev I.V."/>
            <person name="Kubicek C.P."/>
            <person name="Druzhinina I.S."/>
        </authorList>
    </citation>
    <scope>NUCLEOTIDE SEQUENCE [LARGE SCALE GENOMIC DNA]</scope>
    <source>
        <strain evidence="4 5">CBS 433.97</strain>
    </source>
</reference>
<dbReference type="OrthoDB" id="3525185at2759"/>
<dbReference type="SUPFAM" id="SSF57701">
    <property type="entry name" value="Zn2/Cys6 DNA-binding domain"/>
    <property type="match status" value="1"/>
</dbReference>
<dbReference type="CDD" id="cd00067">
    <property type="entry name" value="GAL4"/>
    <property type="match status" value="1"/>
</dbReference>
<dbReference type="PANTHER" id="PTHR38111">
    <property type="entry name" value="ZN(2)-C6 FUNGAL-TYPE DOMAIN-CONTAINING PROTEIN-RELATED"/>
    <property type="match status" value="1"/>
</dbReference>
<sequence length="612" mass="69457">MVGVAGRSKACTTCKIRHVRCDARHPTCQRCEAGAFTCLGYERPMVFIDQTNQIREMVTKLQSNVIGLQLSISQTSELDRVRLPPSASIYHFHFQSHAIGCGDSFRRQASMYDEIRAFMDRVLMRQDTKFSCGLQHEDPVALAVAPMLGTTVESVALYMYGKYTQNITKVYQAFKLHGQTLDQLRAVISRHYQTNHQSITASAPLLVIIMNMVLYEFMAPTTKSAWKDHVRGLEALINKYGPAMFHQEPMRRAFEQARMHIVVAHLDDVQRTILEQPLWQEVPWRDQAEPKSIINYYIDILCCIPGLLENKNRLFKGLSVEPKTLRSSISRQTLRLYVKLLQVRWLWEVSNPSCCHEIPAGRKSPAASLLVEESLEQPLFESLLVFNSLQRAIETNLYNCCMLFLCDIATQLETLGDLKRLPMSQIFDSSCSFSNLHGFFDGETESAKTTELYTGVTQSPYAHKTNPALAFPNELSTWNLAAYEICRSIEFMMQPNHGPAGAYFAIFPLRVAQISIDAWSKAESRPKLSTFLRGQFTGTINAPGPIPNKPEQKLDATSSSAFRRAQGSNDDNCRKDDNINEKNHCILVLQWARCVMRCIADEYGFSVTRNFN</sequence>
<gene>
    <name evidence="4" type="ORF">M441DRAFT_84968</name>
</gene>
<dbReference type="Pfam" id="PF00172">
    <property type="entry name" value="Zn_clus"/>
    <property type="match status" value="1"/>
</dbReference>
<dbReference type="AlphaFoldDB" id="A0A2T3YR26"/>
<protein>
    <recommendedName>
        <fullName evidence="3">Zn(2)-C6 fungal-type domain-containing protein</fullName>
    </recommendedName>
</protein>
<proteinExistence type="predicted"/>
<evidence type="ECO:0000313" key="5">
    <source>
        <dbReference type="Proteomes" id="UP000240493"/>
    </source>
</evidence>
<keyword evidence="5" id="KW-1185">Reference proteome</keyword>
<name>A0A2T3YR26_TRIA4</name>
<feature type="domain" description="Zn(2)-C6 fungal-type" evidence="3">
    <location>
        <begin position="10"/>
        <end position="38"/>
    </location>
</feature>
<evidence type="ECO:0000256" key="1">
    <source>
        <dbReference type="ARBA" id="ARBA00023242"/>
    </source>
</evidence>
<dbReference type="InterPro" id="IPR053178">
    <property type="entry name" value="Osmoadaptation_assoc"/>
</dbReference>
<evidence type="ECO:0000256" key="2">
    <source>
        <dbReference type="SAM" id="MobiDB-lite"/>
    </source>
</evidence>
<evidence type="ECO:0000259" key="3">
    <source>
        <dbReference type="PROSITE" id="PS50048"/>
    </source>
</evidence>
<organism evidence="4 5">
    <name type="scientific">Trichoderma asperellum (strain ATCC 204424 / CBS 433.97 / NBRC 101777)</name>
    <dbReference type="NCBI Taxonomy" id="1042311"/>
    <lineage>
        <taxon>Eukaryota</taxon>
        <taxon>Fungi</taxon>
        <taxon>Dikarya</taxon>
        <taxon>Ascomycota</taxon>
        <taxon>Pezizomycotina</taxon>
        <taxon>Sordariomycetes</taxon>
        <taxon>Hypocreomycetidae</taxon>
        <taxon>Hypocreales</taxon>
        <taxon>Hypocreaceae</taxon>
        <taxon>Trichoderma</taxon>
    </lineage>
</organism>
<evidence type="ECO:0000313" key="4">
    <source>
        <dbReference type="EMBL" id="PTB34979.1"/>
    </source>
</evidence>
<accession>A0A2T3YR26</accession>
<dbReference type="Proteomes" id="UP000240493">
    <property type="component" value="Unassembled WGS sequence"/>
</dbReference>
<dbReference type="PROSITE" id="PS50048">
    <property type="entry name" value="ZN2_CY6_FUNGAL_2"/>
    <property type="match status" value="1"/>
</dbReference>
<dbReference type="SMART" id="SM00066">
    <property type="entry name" value="GAL4"/>
    <property type="match status" value="1"/>
</dbReference>
<dbReference type="STRING" id="1042311.A0A2T3YR26"/>
<dbReference type="InterPro" id="IPR036864">
    <property type="entry name" value="Zn2-C6_fun-type_DNA-bd_sf"/>
</dbReference>
<dbReference type="PANTHER" id="PTHR38111:SF2">
    <property type="entry name" value="FINGER DOMAIN PROTEIN, PUTATIVE (AFU_ORTHOLOGUE AFUA_1G01560)-RELATED"/>
    <property type="match status" value="1"/>
</dbReference>
<dbReference type="PROSITE" id="PS00463">
    <property type="entry name" value="ZN2_CY6_FUNGAL_1"/>
    <property type="match status" value="1"/>
</dbReference>
<keyword evidence="1" id="KW-0539">Nucleus</keyword>
<dbReference type="Gene3D" id="4.10.240.10">
    <property type="entry name" value="Zn(2)-C6 fungal-type DNA-binding domain"/>
    <property type="match status" value="1"/>
</dbReference>